<comment type="caution">
    <text evidence="3">The sequence shown here is derived from an EMBL/GenBank/DDBJ whole genome shotgun (WGS) entry which is preliminary data.</text>
</comment>
<comment type="similarity">
    <text evidence="1">Belongs to the short-chain dehydrogenases/reductases (SDR) family.</text>
</comment>
<dbReference type="PANTHER" id="PTHR42760:SF133">
    <property type="entry name" value="3-OXOACYL-[ACYL-CARRIER-PROTEIN] REDUCTASE"/>
    <property type="match status" value="1"/>
</dbReference>
<dbReference type="PROSITE" id="PS00061">
    <property type="entry name" value="ADH_SHORT"/>
    <property type="match status" value="1"/>
</dbReference>
<accession>A0A965ZHD7</accession>
<evidence type="ECO:0000256" key="2">
    <source>
        <dbReference type="ARBA" id="ARBA00023002"/>
    </source>
</evidence>
<gene>
    <name evidence="3" type="ORF">GSY63_10405</name>
</gene>
<dbReference type="PRINTS" id="PR00081">
    <property type="entry name" value="GDHRDH"/>
</dbReference>
<dbReference type="Proteomes" id="UP000638732">
    <property type="component" value="Unassembled WGS sequence"/>
</dbReference>
<evidence type="ECO:0000256" key="1">
    <source>
        <dbReference type="ARBA" id="ARBA00006484"/>
    </source>
</evidence>
<proteinExistence type="inferred from homology"/>
<organism evidence="3 4">
    <name type="scientific">Mucilaginibacter agri</name>
    <dbReference type="NCBI Taxonomy" id="2695265"/>
    <lineage>
        <taxon>Bacteria</taxon>
        <taxon>Pseudomonadati</taxon>
        <taxon>Bacteroidota</taxon>
        <taxon>Sphingobacteriia</taxon>
        <taxon>Sphingobacteriales</taxon>
        <taxon>Sphingobacteriaceae</taxon>
        <taxon>Mucilaginibacter</taxon>
    </lineage>
</organism>
<dbReference type="AlphaFoldDB" id="A0A965ZHD7"/>
<sequence>MEQKAYLKIDEKEFAGKRILVTAGTKGAGRAIFDRLLKVGASIVTTARSISEGIKPEQFIEADITTVEGTQKLIAETQKRLGSIDILINTLGGSSAPSGGVMVLTDDDWQDALNKNLLAAVRLDRGFLPQMLQQKSGVILHISSIQRKMPLWEATIAYAAAKAALTNYSKAISKELAPKGIRVNSVAPGFINTDGAQGMIDNIAKQNGGDKTAALKTIMDSLGGIPMNRPAEPAEVAELVAFLVSDRAAYLNGGEFTIDGGSVPTI</sequence>
<dbReference type="SUPFAM" id="SSF51735">
    <property type="entry name" value="NAD(P)-binding Rossmann-fold domains"/>
    <property type="match status" value="1"/>
</dbReference>
<reference evidence="3" key="1">
    <citation type="submission" date="2020-01" db="EMBL/GenBank/DDBJ databases">
        <authorList>
            <person name="Seo Y.L."/>
        </authorList>
    </citation>
    <scope>NUCLEOTIDE SEQUENCE</scope>
    <source>
        <strain evidence="3">R11</strain>
    </source>
</reference>
<dbReference type="GO" id="GO:0016616">
    <property type="term" value="F:oxidoreductase activity, acting on the CH-OH group of donors, NAD or NADP as acceptor"/>
    <property type="evidence" value="ECO:0007669"/>
    <property type="project" value="TreeGrafter"/>
</dbReference>
<dbReference type="Pfam" id="PF13561">
    <property type="entry name" value="adh_short_C2"/>
    <property type="match status" value="1"/>
</dbReference>
<reference evidence="3" key="2">
    <citation type="submission" date="2020-10" db="EMBL/GenBank/DDBJ databases">
        <title>Mucilaginibacter sp. nov., isolated from soil.</title>
        <authorList>
            <person name="Jeon C.O."/>
        </authorList>
    </citation>
    <scope>NUCLEOTIDE SEQUENCE</scope>
    <source>
        <strain evidence="3">R11</strain>
    </source>
</reference>
<dbReference type="RefSeq" id="WP_166585750.1">
    <property type="nucleotide sequence ID" value="NZ_WWEO01000042.1"/>
</dbReference>
<protein>
    <submittedName>
        <fullName evidence="3">SDR family oxidoreductase</fullName>
    </submittedName>
</protein>
<dbReference type="InterPro" id="IPR020904">
    <property type="entry name" value="Sc_DH/Rdtase_CS"/>
</dbReference>
<evidence type="ECO:0000313" key="4">
    <source>
        <dbReference type="Proteomes" id="UP000638732"/>
    </source>
</evidence>
<dbReference type="InterPro" id="IPR002347">
    <property type="entry name" value="SDR_fam"/>
</dbReference>
<dbReference type="InterPro" id="IPR036291">
    <property type="entry name" value="NAD(P)-bd_dom_sf"/>
</dbReference>
<keyword evidence="4" id="KW-1185">Reference proteome</keyword>
<dbReference type="FunFam" id="3.40.50.720:FF:000084">
    <property type="entry name" value="Short-chain dehydrogenase reductase"/>
    <property type="match status" value="1"/>
</dbReference>
<dbReference type="Gene3D" id="3.40.50.720">
    <property type="entry name" value="NAD(P)-binding Rossmann-like Domain"/>
    <property type="match status" value="1"/>
</dbReference>
<name>A0A965ZHD7_9SPHI</name>
<dbReference type="EMBL" id="WWEO01000042">
    <property type="protein sequence ID" value="NCD69766.1"/>
    <property type="molecule type" value="Genomic_DNA"/>
</dbReference>
<keyword evidence="2" id="KW-0560">Oxidoreductase</keyword>
<dbReference type="PRINTS" id="PR00080">
    <property type="entry name" value="SDRFAMILY"/>
</dbReference>
<dbReference type="PANTHER" id="PTHR42760">
    <property type="entry name" value="SHORT-CHAIN DEHYDROGENASES/REDUCTASES FAMILY MEMBER"/>
    <property type="match status" value="1"/>
</dbReference>
<evidence type="ECO:0000313" key="3">
    <source>
        <dbReference type="EMBL" id="NCD69766.1"/>
    </source>
</evidence>
<dbReference type="NCBIfam" id="NF005095">
    <property type="entry name" value="PRK06523.1"/>
    <property type="match status" value="1"/>
</dbReference>